<dbReference type="GO" id="GO:0015031">
    <property type="term" value="P:protein transport"/>
    <property type="evidence" value="ECO:0007669"/>
    <property type="project" value="UniProtKB-KW"/>
</dbReference>
<proteinExistence type="inferred from homology"/>
<protein>
    <submittedName>
        <fullName evidence="5">Protein-export chaperone SecB</fullName>
    </submittedName>
</protein>
<dbReference type="InterPro" id="IPR035958">
    <property type="entry name" value="SecB-like_sf"/>
</dbReference>
<dbReference type="AlphaFoldDB" id="A0A6G1VMY0"/>
<dbReference type="EMBL" id="VZAH01000077">
    <property type="protein sequence ID" value="MQP14228.1"/>
    <property type="molecule type" value="Genomic_DNA"/>
</dbReference>
<keyword evidence="4" id="KW-0811">Translocation</keyword>
<name>A0A6G1VMY0_9BACT</name>
<keyword evidence="3" id="KW-0653">Protein transport</keyword>
<gene>
    <name evidence="5" type="ORF">F7D25_07355</name>
</gene>
<dbReference type="Gene3D" id="3.10.420.10">
    <property type="entry name" value="SecB-like"/>
    <property type="match status" value="1"/>
</dbReference>
<accession>A0A6G1VMY0</accession>
<organism evidence="5 6">
    <name type="scientific">Segatella copri</name>
    <dbReference type="NCBI Taxonomy" id="165179"/>
    <lineage>
        <taxon>Bacteria</taxon>
        <taxon>Pseudomonadati</taxon>
        <taxon>Bacteroidota</taxon>
        <taxon>Bacteroidia</taxon>
        <taxon>Bacteroidales</taxon>
        <taxon>Prevotellaceae</taxon>
        <taxon>Segatella</taxon>
    </lineage>
</organism>
<evidence type="ECO:0000313" key="6">
    <source>
        <dbReference type="Proteomes" id="UP000477980"/>
    </source>
</evidence>
<sequence>MEKAAFKLVNYHFTKASLDFNIPKKANLNISFNPKGVFKVQEAEYSLMCNVVIECEETSAKVVEVSYIAIFSFENKVMPNEIPDYFYANSLAIIFPYIRAFVSTITLQSNMHPIVLPTVNLMGLSEKLKRNTDVVD</sequence>
<dbReference type="OrthoDB" id="983047at2"/>
<dbReference type="Proteomes" id="UP000477980">
    <property type="component" value="Unassembled WGS sequence"/>
</dbReference>
<evidence type="ECO:0000256" key="3">
    <source>
        <dbReference type="ARBA" id="ARBA00022927"/>
    </source>
</evidence>
<comment type="similarity">
    <text evidence="1">Belongs to the SecB family.</text>
</comment>
<evidence type="ECO:0000256" key="2">
    <source>
        <dbReference type="ARBA" id="ARBA00022448"/>
    </source>
</evidence>
<dbReference type="InterPro" id="IPR003708">
    <property type="entry name" value="SecB"/>
</dbReference>
<dbReference type="GO" id="GO:0051262">
    <property type="term" value="P:protein tetramerization"/>
    <property type="evidence" value="ECO:0007669"/>
    <property type="project" value="InterPro"/>
</dbReference>
<evidence type="ECO:0000256" key="4">
    <source>
        <dbReference type="ARBA" id="ARBA00023010"/>
    </source>
</evidence>
<evidence type="ECO:0000256" key="1">
    <source>
        <dbReference type="ARBA" id="ARBA00009990"/>
    </source>
</evidence>
<evidence type="ECO:0000313" key="5">
    <source>
        <dbReference type="EMBL" id="MQP14228.1"/>
    </source>
</evidence>
<reference evidence="5 6" key="1">
    <citation type="submission" date="2019-09" db="EMBL/GenBank/DDBJ databases">
        <title>Distinct polysaccharide growth profiles of human intestinal Prevotella copri isolates.</title>
        <authorList>
            <person name="Fehlner-Peach H."/>
            <person name="Magnabosco C."/>
            <person name="Raghavan V."/>
            <person name="Scher J.U."/>
            <person name="Tett A."/>
            <person name="Cox L.M."/>
            <person name="Gottsegen C."/>
            <person name="Watters A."/>
            <person name="Wiltshire- Gordon J.D."/>
            <person name="Segata N."/>
            <person name="Bonneau R."/>
            <person name="Littman D.R."/>
        </authorList>
    </citation>
    <scope>NUCLEOTIDE SEQUENCE [LARGE SCALE GENOMIC DNA]</scope>
    <source>
        <strain evidence="6">iAA917</strain>
    </source>
</reference>
<dbReference type="Pfam" id="PF02556">
    <property type="entry name" value="SecB"/>
    <property type="match status" value="1"/>
</dbReference>
<dbReference type="SUPFAM" id="SSF54611">
    <property type="entry name" value="SecB-like"/>
    <property type="match status" value="1"/>
</dbReference>
<dbReference type="RefSeq" id="WP_153090128.1">
    <property type="nucleotide sequence ID" value="NZ_JBNPLV010000002.1"/>
</dbReference>
<keyword evidence="2" id="KW-0813">Transport</keyword>
<dbReference type="GO" id="GO:0051082">
    <property type="term" value="F:unfolded protein binding"/>
    <property type="evidence" value="ECO:0007669"/>
    <property type="project" value="InterPro"/>
</dbReference>
<comment type="caution">
    <text evidence="5">The sequence shown here is derived from an EMBL/GenBank/DDBJ whole genome shotgun (WGS) entry which is preliminary data.</text>
</comment>